<name>A0ABQ9H6W2_9NEOP</name>
<evidence type="ECO:0000256" key="1">
    <source>
        <dbReference type="SAM" id="MobiDB-lite"/>
    </source>
</evidence>
<evidence type="ECO:0000313" key="2">
    <source>
        <dbReference type="EMBL" id="KAJ8880003.1"/>
    </source>
</evidence>
<accession>A0ABQ9H6W2</accession>
<reference evidence="2 3" key="1">
    <citation type="submission" date="2023-02" db="EMBL/GenBank/DDBJ databases">
        <title>LHISI_Scaffold_Assembly.</title>
        <authorList>
            <person name="Stuart O.P."/>
            <person name="Cleave R."/>
            <person name="Magrath M.J.L."/>
            <person name="Mikheyev A.S."/>
        </authorList>
    </citation>
    <scope>NUCLEOTIDE SEQUENCE [LARGE SCALE GENOMIC DNA]</scope>
    <source>
        <strain evidence="2">Daus_M_001</strain>
        <tissue evidence="2">Leg muscle</tissue>
    </source>
</reference>
<proteinExistence type="predicted"/>
<feature type="region of interest" description="Disordered" evidence="1">
    <location>
        <begin position="209"/>
        <end position="261"/>
    </location>
</feature>
<organism evidence="2 3">
    <name type="scientific">Dryococelus australis</name>
    <dbReference type="NCBI Taxonomy" id="614101"/>
    <lineage>
        <taxon>Eukaryota</taxon>
        <taxon>Metazoa</taxon>
        <taxon>Ecdysozoa</taxon>
        <taxon>Arthropoda</taxon>
        <taxon>Hexapoda</taxon>
        <taxon>Insecta</taxon>
        <taxon>Pterygota</taxon>
        <taxon>Neoptera</taxon>
        <taxon>Polyneoptera</taxon>
        <taxon>Phasmatodea</taxon>
        <taxon>Verophasmatodea</taxon>
        <taxon>Anareolatae</taxon>
        <taxon>Phasmatidae</taxon>
        <taxon>Eurycanthinae</taxon>
        <taxon>Dryococelus</taxon>
    </lineage>
</organism>
<comment type="caution">
    <text evidence="2">The sequence shown here is derived from an EMBL/GenBank/DDBJ whole genome shotgun (WGS) entry which is preliminary data.</text>
</comment>
<dbReference type="EMBL" id="JARBHB010000007">
    <property type="protein sequence ID" value="KAJ8880003.1"/>
    <property type="molecule type" value="Genomic_DNA"/>
</dbReference>
<gene>
    <name evidence="2" type="ORF">PR048_020625</name>
</gene>
<feature type="region of interest" description="Disordered" evidence="1">
    <location>
        <begin position="281"/>
        <end position="310"/>
    </location>
</feature>
<dbReference type="Proteomes" id="UP001159363">
    <property type="component" value="Chromosome 6"/>
</dbReference>
<protein>
    <submittedName>
        <fullName evidence="2">Uncharacterized protein</fullName>
    </submittedName>
</protein>
<sequence>MHAGPNNPASRGGVGALGMKHTALFHRQGTAVAEWLACSPPTKANRVQPSAGSLPNFHKLRSYRTMPLVGGFSRGSPVSLHSGTAPISPQFTLIGSQNLFVANPPKSLNSTTAALEQWLSRLPSFQSNLAVYRMFGNPFALTLDLVSLDRHTREPCNELSSILPVNKMIASPLKVPRVQASQRELCSLVQSIALSGDVAHRERSRVALSLPHFSATNTENRPRGRRREASTPTKAQLTTAGTSSLQHHCVQASQKKKKKGERCNELGNLAVIRWNEGAWETGVPRKKNPPTRGIVRRDSHMRNSGSDHVGNRTRWEASWLTTTPPRSQKY</sequence>
<keyword evidence="3" id="KW-1185">Reference proteome</keyword>
<evidence type="ECO:0000313" key="3">
    <source>
        <dbReference type="Proteomes" id="UP001159363"/>
    </source>
</evidence>
<feature type="compositionally biased region" description="Polar residues" evidence="1">
    <location>
        <begin position="230"/>
        <end position="246"/>
    </location>
</feature>